<name>A0A915HF05_ROMCU</name>
<dbReference type="InterPro" id="IPR050509">
    <property type="entry name" value="CoA-transferase_III"/>
</dbReference>
<keyword evidence="3" id="KW-1185">Reference proteome</keyword>
<comment type="similarity">
    <text evidence="1">Belongs to the CoA-transferase III family.</text>
</comment>
<dbReference type="WBParaSite" id="nRc.2.0.1.t00187-RA">
    <property type="protein sequence ID" value="nRc.2.0.1.t00187-RA"/>
    <property type="gene ID" value="nRc.2.0.1.g00187"/>
</dbReference>
<dbReference type="Gene3D" id="3.40.50.10540">
    <property type="entry name" value="Crotonobetainyl-coa:carnitine coa-transferase, domain 1"/>
    <property type="match status" value="2"/>
</dbReference>
<organism evidence="3 4">
    <name type="scientific">Romanomermis culicivorax</name>
    <name type="common">Nematode worm</name>
    <dbReference type="NCBI Taxonomy" id="13658"/>
    <lineage>
        <taxon>Eukaryota</taxon>
        <taxon>Metazoa</taxon>
        <taxon>Ecdysozoa</taxon>
        <taxon>Nematoda</taxon>
        <taxon>Enoplea</taxon>
        <taxon>Dorylaimia</taxon>
        <taxon>Mermithida</taxon>
        <taxon>Mermithoidea</taxon>
        <taxon>Mermithidae</taxon>
        <taxon>Romanomermis</taxon>
    </lineage>
</organism>
<dbReference type="PANTHER" id="PTHR48228">
    <property type="entry name" value="SUCCINYL-COA--D-CITRAMALATE COA-TRANSFERASE"/>
    <property type="match status" value="1"/>
</dbReference>
<dbReference type="Proteomes" id="UP000887565">
    <property type="component" value="Unplaced"/>
</dbReference>
<dbReference type="OMA" id="VVIDPFR"/>
<protein>
    <submittedName>
        <fullName evidence="4">Alpha-methylacyl-CoA racemase</fullName>
    </submittedName>
</protein>
<dbReference type="Gene3D" id="3.30.1540.10">
    <property type="entry name" value="formyl-coa transferase, domain 3"/>
    <property type="match status" value="1"/>
</dbReference>
<dbReference type="Pfam" id="PF02515">
    <property type="entry name" value="CoA_transf_3"/>
    <property type="match status" value="1"/>
</dbReference>
<accession>A0A915HF05</accession>
<dbReference type="InterPro" id="IPR023606">
    <property type="entry name" value="CoA-Trfase_III_dom_1_sf"/>
</dbReference>
<sequence>MALKGIKVVEFAGLAPAPFCGMILSDFGANVIRIDKVKSTDFVPDSLSRGKRSIAIDLKSKSGISIVKKLCKYSDVLIEPFRPGIMEKFGLDPKTLLIENPGLIYARLTGYGQNGPYAKMAGHDLNYLAISGVLSKLGRKGQKPTPPVNLLADFAGGGLICAFGILAALFERTKSGRGQIIDSNMVVEGAAYVSSFLFTTQNDKQFFWSGQVRGNNLLDTGSPVYDTYETLDGKFVALACLEPKFLLNFLSAVKIDFDPSLLQKEKKEIFKARLCELFKTKTRREWWDIFRKIDACLTPVLEFDEAFHDEHNSRENGTFIENENRIMEPRSAPRLSSMTETNFNVKKPFVGQHTKEILSEIGYSEEEIRTLIDYGVVEFMINSKL</sequence>
<evidence type="ECO:0000256" key="1">
    <source>
        <dbReference type="ARBA" id="ARBA00008383"/>
    </source>
</evidence>
<dbReference type="AlphaFoldDB" id="A0A915HF05"/>
<keyword evidence="2" id="KW-1133">Transmembrane helix</keyword>
<reference evidence="4" key="1">
    <citation type="submission" date="2022-11" db="UniProtKB">
        <authorList>
            <consortium name="WormBaseParasite"/>
        </authorList>
    </citation>
    <scope>IDENTIFICATION</scope>
</reference>
<dbReference type="SUPFAM" id="SSF89796">
    <property type="entry name" value="CoA-transferase family III (CaiB/BaiF)"/>
    <property type="match status" value="1"/>
</dbReference>
<dbReference type="PANTHER" id="PTHR48228:SF5">
    <property type="entry name" value="ALPHA-METHYLACYL-COA RACEMASE"/>
    <property type="match status" value="1"/>
</dbReference>
<evidence type="ECO:0000256" key="2">
    <source>
        <dbReference type="SAM" id="Phobius"/>
    </source>
</evidence>
<keyword evidence="2" id="KW-0472">Membrane</keyword>
<dbReference type="GO" id="GO:0003824">
    <property type="term" value="F:catalytic activity"/>
    <property type="evidence" value="ECO:0007669"/>
    <property type="project" value="InterPro"/>
</dbReference>
<dbReference type="InterPro" id="IPR044855">
    <property type="entry name" value="CoA-Trfase_III_dom3_sf"/>
</dbReference>
<dbReference type="InterPro" id="IPR003673">
    <property type="entry name" value="CoA-Trfase_fam_III"/>
</dbReference>
<keyword evidence="2" id="KW-0812">Transmembrane</keyword>
<evidence type="ECO:0000313" key="4">
    <source>
        <dbReference type="WBParaSite" id="nRc.2.0.1.t00187-RA"/>
    </source>
</evidence>
<evidence type="ECO:0000313" key="3">
    <source>
        <dbReference type="Proteomes" id="UP000887565"/>
    </source>
</evidence>
<proteinExistence type="inferred from homology"/>
<feature type="transmembrane region" description="Helical" evidence="2">
    <location>
        <begin position="150"/>
        <end position="170"/>
    </location>
</feature>